<evidence type="ECO:0000313" key="6">
    <source>
        <dbReference type="EMBL" id="GIY11189.1"/>
    </source>
</evidence>
<dbReference type="InterPro" id="IPR035836">
    <property type="entry name" value="ASAP1-like_SH3"/>
</dbReference>
<feature type="region of interest" description="Disordered" evidence="3">
    <location>
        <begin position="293"/>
        <end position="326"/>
    </location>
</feature>
<dbReference type="SMART" id="SM00326">
    <property type="entry name" value="SH3"/>
    <property type="match status" value="1"/>
</dbReference>
<feature type="domain" description="SH3" evidence="5">
    <location>
        <begin position="327"/>
        <end position="391"/>
    </location>
</feature>
<dbReference type="AlphaFoldDB" id="A0AAV4QQW6"/>
<dbReference type="Gene3D" id="2.30.30.40">
    <property type="entry name" value="SH3 Domains"/>
    <property type="match status" value="1"/>
</dbReference>
<feature type="region of interest" description="Disordered" evidence="3">
    <location>
        <begin position="93"/>
        <end position="197"/>
    </location>
</feature>
<evidence type="ECO:0000259" key="5">
    <source>
        <dbReference type="PROSITE" id="PS50002"/>
    </source>
</evidence>
<sequence length="391" mass="42728">MLLLLVVAHLGYPYFCLAPLPTTTTAPDHLAVPHYLGCFIITPVLANFGFELGEAMRLQEDRDFPSLLSRESELVTYYELHFGCSGHLFPQGGQVTPEHLNRSRPSSVVGNESPTSRSSSISETVKQSPLVTPRTMPPPPPPQNKKPFIPGLTSHGSMKKRAAPPPPTLNSSNNCPATPCHSRTPSDPGLTQSPSGIIHRRNHSTDLISCSLHSMNNSSSSIDFNYNGNGLRFQSGTITFAPGAKQVLPKTCEFPVLKSVEKPLVSNTGSLQRPKCPPPPTPPVVLNETVETLSNGQSSDSLPQSCDSNSSQSQTPVPPPRKRHDTIKSRRCRALYDCDADREDELSFKEGEIITIISEVTDDDDWMEGMIEGQPERRGVFPSSFVHVLKD</sequence>
<keyword evidence="7" id="KW-1185">Reference proteome</keyword>
<feature type="signal peptide" evidence="4">
    <location>
        <begin position="1"/>
        <end position="18"/>
    </location>
</feature>
<reference evidence="6 7" key="1">
    <citation type="submission" date="2021-06" db="EMBL/GenBank/DDBJ databases">
        <title>Caerostris darwini draft genome.</title>
        <authorList>
            <person name="Kono N."/>
            <person name="Arakawa K."/>
        </authorList>
    </citation>
    <scope>NUCLEOTIDE SEQUENCE [LARGE SCALE GENOMIC DNA]</scope>
</reference>
<feature type="compositionally biased region" description="Polar residues" evidence="3">
    <location>
        <begin position="103"/>
        <end position="112"/>
    </location>
</feature>
<name>A0AAV4QQW6_9ARAC</name>
<evidence type="ECO:0000256" key="4">
    <source>
        <dbReference type="SAM" id="SignalP"/>
    </source>
</evidence>
<dbReference type="Proteomes" id="UP001054837">
    <property type="component" value="Unassembled WGS sequence"/>
</dbReference>
<gene>
    <name evidence="6" type="primary">Asap</name>
    <name evidence="6" type="ORF">CDAR_598571</name>
</gene>
<dbReference type="SUPFAM" id="SSF50044">
    <property type="entry name" value="SH3-domain"/>
    <property type="match status" value="1"/>
</dbReference>
<accession>A0AAV4QQW6</accession>
<dbReference type="InterPro" id="IPR001452">
    <property type="entry name" value="SH3_domain"/>
</dbReference>
<dbReference type="InterPro" id="IPR043593">
    <property type="entry name" value="ASAP"/>
</dbReference>
<evidence type="ECO:0000256" key="1">
    <source>
        <dbReference type="ARBA" id="ARBA00022443"/>
    </source>
</evidence>
<dbReference type="PANTHER" id="PTHR45854:SF3">
    <property type="entry name" value="ARFGAP WITH SH3 DOMAIN, ANK REPEAT AND PH DOMAIN-CONTAINING PROTEIN"/>
    <property type="match status" value="1"/>
</dbReference>
<protein>
    <submittedName>
        <fullName evidence="6">ArfGAP with SH3 domain, ANK repeat and PH domain-containing protein</fullName>
    </submittedName>
</protein>
<dbReference type="PANTHER" id="PTHR45854">
    <property type="entry name" value="ASAP FAMILY MEMBER"/>
    <property type="match status" value="1"/>
</dbReference>
<evidence type="ECO:0000313" key="7">
    <source>
        <dbReference type="Proteomes" id="UP001054837"/>
    </source>
</evidence>
<dbReference type="GO" id="GO:0005096">
    <property type="term" value="F:GTPase activator activity"/>
    <property type="evidence" value="ECO:0007669"/>
    <property type="project" value="InterPro"/>
</dbReference>
<dbReference type="InterPro" id="IPR036028">
    <property type="entry name" value="SH3-like_dom_sf"/>
</dbReference>
<dbReference type="Pfam" id="PF00018">
    <property type="entry name" value="SH3_1"/>
    <property type="match status" value="1"/>
</dbReference>
<feature type="compositionally biased region" description="Polar residues" evidence="3">
    <location>
        <begin position="169"/>
        <end position="195"/>
    </location>
</feature>
<keyword evidence="4" id="KW-0732">Signal</keyword>
<feature type="compositionally biased region" description="Polar residues" evidence="3">
    <location>
        <begin position="293"/>
        <end position="315"/>
    </location>
</feature>
<evidence type="ECO:0000256" key="2">
    <source>
        <dbReference type="PROSITE-ProRule" id="PRU00192"/>
    </source>
</evidence>
<comment type="caution">
    <text evidence="6">The sequence shown here is derived from an EMBL/GenBank/DDBJ whole genome shotgun (WGS) entry which is preliminary data.</text>
</comment>
<proteinExistence type="predicted"/>
<keyword evidence="1 2" id="KW-0728">SH3 domain</keyword>
<dbReference type="EMBL" id="BPLQ01004879">
    <property type="protein sequence ID" value="GIY11189.1"/>
    <property type="molecule type" value="Genomic_DNA"/>
</dbReference>
<feature type="compositionally biased region" description="Low complexity" evidence="3">
    <location>
        <begin position="113"/>
        <end position="122"/>
    </location>
</feature>
<dbReference type="CDD" id="cd11821">
    <property type="entry name" value="SH3_ASAP"/>
    <property type="match status" value="1"/>
</dbReference>
<dbReference type="PROSITE" id="PS50002">
    <property type="entry name" value="SH3"/>
    <property type="match status" value="1"/>
</dbReference>
<evidence type="ECO:0000256" key="3">
    <source>
        <dbReference type="SAM" id="MobiDB-lite"/>
    </source>
</evidence>
<feature type="compositionally biased region" description="Pro residues" evidence="3">
    <location>
        <begin position="135"/>
        <end position="144"/>
    </location>
</feature>
<feature type="chain" id="PRO_5043439203" evidence="4">
    <location>
        <begin position="19"/>
        <end position="391"/>
    </location>
</feature>
<dbReference type="PRINTS" id="PR00452">
    <property type="entry name" value="SH3DOMAIN"/>
</dbReference>
<organism evidence="6 7">
    <name type="scientific">Caerostris darwini</name>
    <dbReference type="NCBI Taxonomy" id="1538125"/>
    <lineage>
        <taxon>Eukaryota</taxon>
        <taxon>Metazoa</taxon>
        <taxon>Ecdysozoa</taxon>
        <taxon>Arthropoda</taxon>
        <taxon>Chelicerata</taxon>
        <taxon>Arachnida</taxon>
        <taxon>Araneae</taxon>
        <taxon>Araneomorphae</taxon>
        <taxon>Entelegynae</taxon>
        <taxon>Araneoidea</taxon>
        <taxon>Araneidae</taxon>
        <taxon>Caerostris</taxon>
    </lineage>
</organism>